<dbReference type="RefSeq" id="XP_048323845.2">
    <property type="nucleotide sequence ID" value="XM_048467888.2"/>
</dbReference>
<evidence type="ECO:0000313" key="9">
    <source>
        <dbReference type="RefSeq" id="XP_048323845.2"/>
    </source>
</evidence>
<evidence type="ECO:0000256" key="1">
    <source>
        <dbReference type="ARBA" id="ARBA00022723"/>
    </source>
</evidence>
<feature type="compositionally biased region" description="Polar residues" evidence="5">
    <location>
        <begin position="483"/>
        <end position="496"/>
    </location>
</feature>
<feature type="compositionally biased region" description="Basic and acidic residues" evidence="5">
    <location>
        <begin position="1177"/>
        <end position="1191"/>
    </location>
</feature>
<protein>
    <submittedName>
        <fullName evidence="8 9">Uncharacterized protein LOC107410952</fullName>
    </submittedName>
</protein>
<feature type="compositionally biased region" description="Basic and acidic residues" evidence="5">
    <location>
        <begin position="728"/>
        <end position="755"/>
    </location>
</feature>
<keyword evidence="1" id="KW-0479">Metal-binding</keyword>
<sequence length="1506" mass="164927">MGFDNECILNIQSLAGEYFCPVCRLLVYPNEALQSQCTHLYCKPCLTYVVSTTRACPYDGYLVTEADSKPLLESNKALAEIIGKIVVHCLYHRSGCTWQGPLSECTSHCSGCAFGNSPVVCNRCGIQIVHRQVQEHAQNCPGVQPQGQQSEVTTDTSSAGTATTADQTLTTQVAAVSAQSQTSQSTVTTTPGQDSSQQANSSSQTQAAVPTAEQWYQQQQQQQYQQYYQQYPGYDPYQQHYPSYHPYQQAAVPQYQQQHLQAQAQQVAGQHQPQVYMQPQPQSQLQPQQLVQPQSQNQPQSQVQPQPQPQPQAPQVQVSVPAQPQNQAQGNPQLQVLTMVPSQTQSQTYPPAHGHPNPQPQPYSQPQPPQHGQIPQYQQLHPQMQHPPQVQQQTQQPQILPQHNPPSQAQPQGQLQHPPQFHLPQPNRPPNANIQPQAQHPSAQAVTGHHSYPQPQPHPHQQMQAGTAQQYHVHAQPQFGPAPQSQNASHMQSHFPQQPLLMRPPHSHATIPSQQPALLPSPGQVQDITPSKQQSVHSHSQQPGHPVQQRPVMQPVQQPMAQPYYQQPQPYAQHQVAMTSQLRHPGQPHPFLHHTHVYPQPPPNVALSHGLQHVQSQNPVGRPLMPNQGVQSQPYPQSAGEVQARPVYVGGNQQSANQNNMLKANGQVQLPSEQHSGGNTRPIISERQGDPLFEKSLPLQETEVLPPKTGKIVANDVESAPGSEADVGEVKIEKSETDMKFKDNEHKSKVEDKTSQKKILQSTEMSIERESHHMENGEPKIRPVMEEVKHESTLTHSTNGKSGDVVGEDTKDVLDVETRQSEHSVLEKKEIMDGSQPKNPPLQVAKLHEEQGGKLQKDPISGSDEGLKAASAASAPTVGCPAQNASSGGTVLGNEKIQSNQYGFLDKGGIGEPSHPLPMSDSGRPHYGSSTLPQRPGAPSLLQAPPPGPPHQSQGLGHPPTHFRPQGPGHVPGQPFHPPSGTQERGFTATFGRGPGQYGPAHRSFDVQSGAPPGTYNQGHVPALPFGAVPPSAFDSHGGVMARAIPHGPEGRMSLQHPPDALEPEMFPNQGPDHMNGRRRDPFIPGSLEQGSLAQPSSIHQNLMRMNGTPGFDSSSTLGSRDERFKPLLDERLNSMPLPPGPDRRGFDHAEFEDDLKQFPVLDAEPIPKFRNISSRPYDRGPPEGKYDAGLKLDPGTGSTSSRFLSPYHRGGALQANEVGERPVGLHEDIIRRAEPNHGHPDFFGPVPAYGRHHMDSLPPQSPSREYPGISSRGFGGSGYDDFDGRELHRFGEPVGNAFHEGRFTMLPGHLRRGEFEVPGNMRMGEHFRSDFIGQDNLPSHLRRGEHLGPHNLHGHLHFGEPVGFGGHPRHAQIGGMAGPGSFESFAGGNRPSYPRLGEPGFRSSFSLQGFPNDGGSYTGDMEFHNWRKRKPASSGWCRICKVDCETVEGLDLHSQTREHQKLSMDMVLSIKQTAKKQKLTSGDHSSLGDASKSRNAGAEGRAKNN</sequence>
<feature type="compositionally biased region" description="Pro residues" evidence="5">
    <location>
        <begin position="357"/>
        <end position="369"/>
    </location>
</feature>
<feature type="compositionally biased region" description="Basic and acidic residues" evidence="5">
    <location>
        <begin position="846"/>
        <end position="857"/>
    </location>
</feature>
<reference evidence="8 9" key="1">
    <citation type="submission" date="2025-05" db="UniProtKB">
        <authorList>
            <consortium name="RefSeq"/>
        </authorList>
    </citation>
    <scope>IDENTIFICATION</scope>
    <source>
        <tissue evidence="8 9">Seedling</tissue>
    </source>
</reference>
<dbReference type="InterPro" id="IPR013083">
    <property type="entry name" value="Znf_RING/FYVE/PHD"/>
</dbReference>
<dbReference type="PROSITE" id="PS50089">
    <property type="entry name" value="ZF_RING_2"/>
    <property type="match status" value="1"/>
</dbReference>
<gene>
    <name evidence="8 9 10 11" type="primary">LOC107410952</name>
</gene>
<feature type="region of interest" description="Disordered" evidence="5">
    <location>
        <begin position="345"/>
        <end position="550"/>
    </location>
</feature>
<keyword evidence="3" id="KW-0862">Zinc</keyword>
<evidence type="ECO:0000256" key="3">
    <source>
        <dbReference type="ARBA" id="ARBA00022833"/>
    </source>
</evidence>
<evidence type="ECO:0000256" key="4">
    <source>
        <dbReference type="PROSITE-ProRule" id="PRU00175"/>
    </source>
</evidence>
<accession>A0ABM3I9H2</accession>
<dbReference type="SUPFAM" id="SSF57850">
    <property type="entry name" value="RING/U-box"/>
    <property type="match status" value="1"/>
</dbReference>
<feature type="compositionally biased region" description="Low complexity" evidence="5">
    <location>
        <begin position="951"/>
        <end position="960"/>
    </location>
</feature>
<dbReference type="RefSeq" id="XP_048323847.2">
    <property type="nucleotide sequence ID" value="XM_048467890.2"/>
</dbReference>
<feature type="compositionally biased region" description="Low complexity" evidence="5">
    <location>
        <begin position="153"/>
        <end position="163"/>
    </location>
</feature>
<feature type="compositionally biased region" description="Basic and acidic residues" evidence="5">
    <location>
        <begin position="808"/>
        <end position="832"/>
    </location>
</feature>
<feature type="region of interest" description="Disordered" evidence="5">
    <location>
        <begin position="1172"/>
        <end position="1200"/>
    </location>
</feature>
<dbReference type="RefSeq" id="XP_048323846.2">
    <property type="nucleotide sequence ID" value="XM_048467889.2"/>
</dbReference>
<dbReference type="RefSeq" id="XP_048323843.2">
    <property type="nucleotide sequence ID" value="XM_048467886.2"/>
</dbReference>
<dbReference type="PANTHER" id="PTHR37393:SF1">
    <property type="entry name" value="AT-RICH INTERACTIVE DOMAIN-CONTAINING PROTEIN 1A-LIKE"/>
    <property type="match status" value="1"/>
</dbReference>
<feature type="region of interest" description="Disordered" evidence="5">
    <location>
        <begin position="1474"/>
        <end position="1506"/>
    </location>
</feature>
<feature type="region of interest" description="Disordered" evidence="5">
    <location>
        <begin position="720"/>
        <end position="1019"/>
    </location>
</feature>
<dbReference type="InterPro" id="IPR017907">
    <property type="entry name" value="Znf_RING_CS"/>
</dbReference>
<evidence type="ECO:0000313" key="10">
    <source>
        <dbReference type="RefSeq" id="XP_048323846.2"/>
    </source>
</evidence>
<dbReference type="SUPFAM" id="SSF49599">
    <property type="entry name" value="TRAF domain-like"/>
    <property type="match status" value="1"/>
</dbReference>
<feature type="compositionally biased region" description="Low complexity" evidence="5">
    <location>
        <begin position="530"/>
        <end position="550"/>
    </location>
</feature>
<keyword evidence="2 4" id="KW-0863">Zinc-finger</keyword>
<feature type="region of interest" description="Disordered" evidence="5">
    <location>
        <begin position="262"/>
        <end position="328"/>
    </location>
</feature>
<feature type="compositionally biased region" description="Polar residues" evidence="5">
    <location>
        <begin position="430"/>
        <end position="445"/>
    </location>
</feature>
<feature type="domain" description="RING-type" evidence="6">
    <location>
        <begin position="20"/>
        <end position="59"/>
    </location>
</feature>
<evidence type="ECO:0000256" key="5">
    <source>
        <dbReference type="SAM" id="MobiDB-lite"/>
    </source>
</evidence>
<feature type="region of interest" description="Disordered" evidence="5">
    <location>
        <begin position="140"/>
        <end position="163"/>
    </location>
</feature>
<dbReference type="Gene3D" id="3.30.40.10">
    <property type="entry name" value="Zinc/RING finger domain, C3HC4 (zinc finger)"/>
    <property type="match status" value="1"/>
</dbReference>
<dbReference type="PANTHER" id="PTHR37393">
    <property type="entry name" value="AT-RICH INTERACTIVE DOMAIN-CONTAINING PROTEIN 1A-LIKE"/>
    <property type="match status" value="1"/>
</dbReference>
<dbReference type="GeneID" id="107410952"/>
<feature type="compositionally biased region" description="Basic and acidic residues" evidence="5">
    <location>
        <begin position="766"/>
        <end position="793"/>
    </location>
</feature>
<dbReference type="InterPro" id="IPR001841">
    <property type="entry name" value="Znf_RING"/>
</dbReference>
<feature type="region of interest" description="Disordered" evidence="5">
    <location>
        <begin position="180"/>
        <end position="211"/>
    </location>
</feature>
<evidence type="ECO:0000313" key="11">
    <source>
        <dbReference type="RefSeq" id="XP_048323847.2"/>
    </source>
</evidence>
<dbReference type="PROSITE" id="PS00518">
    <property type="entry name" value="ZF_RING_1"/>
    <property type="match status" value="1"/>
</dbReference>
<dbReference type="Proteomes" id="UP001652623">
    <property type="component" value="Chromosome 10"/>
</dbReference>
<dbReference type="CDD" id="cd16449">
    <property type="entry name" value="RING-HC"/>
    <property type="match status" value="1"/>
</dbReference>
<evidence type="ECO:0000256" key="2">
    <source>
        <dbReference type="ARBA" id="ARBA00022771"/>
    </source>
</evidence>
<evidence type="ECO:0000313" key="8">
    <source>
        <dbReference type="RefSeq" id="XP_048323843.2"/>
    </source>
</evidence>
<feature type="compositionally biased region" description="Low complexity" evidence="5">
    <location>
        <begin position="262"/>
        <end position="305"/>
    </location>
</feature>
<feature type="compositionally biased region" description="Low complexity" evidence="5">
    <location>
        <begin position="313"/>
        <end position="328"/>
    </location>
</feature>
<organism evidence="7 11">
    <name type="scientific">Ziziphus jujuba</name>
    <name type="common">Chinese jujube</name>
    <name type="synonym">Ziziphus sativa</name>
    <dbReference type="NCBI Taxonomy" id="326968"/>
    <lineage>
        <taxon>Eukaryota</taxon>
        <taxon>Viridiplantae</taxon>
        <taxon>Streptophyta</taxon>
        <taxon>Embryophyta</taxon>
        <taxon>Tracheophyta</taxon>
        <taxon>Spermatophyta</taxon>
        <taxon>Magnoliopsida</taxon>
        <taxon>eudicotyledons</taxon>
        <taxon>Gunneridae</taxon>
        <taxon>Pentapetalae</taxon>
        <taxon>rosids</taxon>
        <taxon>fabids</taxon>
        <taxon>Rosales</taxon>
        <taxon>Rhamnaceae</taxon>
        <taxon>Paliureae</taxon>
        <taxon>Ziziphus</taxon>
    </lineage>
</organism>
<keyword evidence="7" id="KW-1185">Reference proteome</keyword>
<name>A0ABM3I9H2_ZIZJJ</name>
<evidence type="ECO:0000259" key="6">
    <source>
        <dbReference type="PROSITE" id="PS50089"/>
    </source>
</evidence>
<feature type="compositionally biased region" description="Low complexity" evidence="5">
    <location>
        <begin position="370"/>
        <end position="425"/>
    </location>
</feature>
<evidence type="ECO:0000313" key="7">
    <source>
        <dbReference type="Proteomes" id="UP001652623"/>
    </source>
</evidence>
<proteinExistence type="predicted"/>